<sequence length="63" mass="7022">MPEFLRCVLHDQVVETSSSPKLSNLTADVQDAKDLCALNLFLPKLSKAHVKVIQFPEDEARKG</sequence>
<evidence type="ECO:0000313" key="2">
    <source>
        <dbReference type="Proteomes" id="UP001163321"/>
    </source>
</evidence>
<evidence type="ECO:0000313" key="1">
    <source>
        <dbReference type="EMBL" id="KAI9921180.1"/>
    </source>
</evidence>
<proteinExistence type="predicted"/>
<gene>
    <name evidence="1" type="ORF">PsorP6_000419</name>
</gene>
<dbReference type="Proteomes" id="UP001163321">
    <property type="component" value="Chromosome 1"/>
</dbReference>
<protein>
    <submittedName>
        <fullName evidence="1">Uncharacterized protein</fullName>
    </submittedName>
</protein>
<keyword evidence="2" id="KW-1185">Reference proteome</keyword>
<reference evidence="1 2" key="1">
    <citation type="journal article" date="2022" name="bioRxiv">
        <title>The genome of the oomycete Peronosclerospora sorghi, a cosmopolitan pathogen of maize and sorghum, is inflated with dispersed pseudogenes.</title>
        <authorList>
            <person name="Fletcher K."/>
            <person name="Martin F."/>
            <person name="Isakeit T."/>
            <person name="Cavanaugh K."/>
            <person name="Magill C."/>
            <person name="Michelmore R."/>
        </authorList>
    </citation>
    <scope>NUCLEOTIDE SEQUENCE [LARGE SCALE GENOMIC DNA]</scope>
    <source>
        <strain evidence="1">P6</strain>
    </source>
</reference>
<name>A0ACC0WR77_9STRA</name>
<dbReference type="EMBL" id="CM047580">
    <property type="protein sequence ID" value="KAI9921180.1"/>
    <property type="molecule type" value="Genomic_DNA"/>
</dbReference>
<accession>A0ACC0WR77</accession>
<organism evidence="1 2">
    <name type="scientific">Peronosclerospora sorghi</name>
    <dbReference type="NCBI Taxonomy" id="230839"/>
    <lineage>
        <taxon>Eukaryota</taxon>
        <taxon>Sar</taxon>
        <taxon>Stramenopiles</taxon>
        <taxon>Oomycota</taxon>
        <taxon>Peronosporomycetes</taxon>
        <taxon>Peronosporales</taxon>
        <taxon>Peronosporaceae</taxon>
        <taxon>Peronosclerospora</taxon>
    </lineage>
</organism>
<comment type="caution">
    <text evidence="1">The sequence shown here is derived from an EMBL/GenBank/DDBJ whole genome shotgun (WGS) entry which is preliminary data.</text>
</comment>